<dbReference type="Proteomes" id="UP000245449">
    <property type="component" value="Unassembled WGS sequence"/>
</dbReference>
<reference evidence="2 3" key="1">
    <citation type="submission" date="2018-04" db="EMBL/GenBank/DDBJ databases">
        <title>Flavobacterium sp. nov., isolated from glacier ice.</title>
        <authorList>
            <person name="Liu Q."/>
            <person name="Xin Y.-H."/>
        </authorList>
    </citation>
    <scope>NUCLEOTIDE SEQUENCE [LARGE SCALE GENOMIC DNA]</scope>
    <source>
        <strain evidence="2 3">RB1R5</strain>
    </source>
</reference>
<comment type="caution">
    <text evidence="2">The sequence shown here is derived from an EMBL/GenBank/DDBJ whole genome shotgun (WGS) entry which is preliminary data.</text>
</comment>
<dbReference type="EMBL" id="QCZI01000011">
    <property type="protein sequence ID" value="PWA04789.1"/>
    <property type="molecule type" value="Genomic_DNA"/>
</dbReference>
<keyword evidence="1" id="KW-1133">Transmembrane helix</keyword>
<evidence type="ECO:0000313" key="2">
    <source>
        <dbReference type="EMBL" id="PWA04789.1"/>
    </source>
</evidence>
<feature type="transmembrane region" description="Helical" evidence="1">
    <location>
        <begin position="45"/>
        <end position="67"/>
    </location>
</feature>
<feature type="transmembrane region" description="Helical" evidence="1">
    <location>
        <begin position="73"/>
        <end position="94"/>
    </location>
</feature>
<sequence>MKNKVILIEMLIEKAEQYGKTSIELYKLKAIDKSTDVFASLASRIVIVVIIALFFILFTIGIALYLGDLLGKSYYGFFAVSGFYGLVAIVLYAIRKQVLEETFNNYIINQIFKEKGNASN</sequence>
<dbReference type="AlphaFoldDB" id="A0A2U1JIG7"/>
<dbReference type="OrthoDB" id="678770at2"/>
<evidence type="ECO:0000256" key="1">
    <source>
        <dbReference type="SAM" id="Phobius"/>
    </source>
</evidence>
<protein>
    <recommendedName>
        <fullName evidence="4">Phage holin family protein</fullName>
    </recommendedName>
</protein>
<gene>
    <name evidence="2" type="ORF">DB895_09900</name>
</gene>
<evidence type="ECO:0008006" key="4">
    <source>
        <dbReference type="Google" id="ProtNLM"/>
    </source>
</evidence>
<keyword evidence="3" id="KW-1185">Reference proteome</keyword>
<name>A0A2U1JIG7_9FLAO</name>
<keyword evidence="1" id="KW-0472">Membrane</keyword>
<evidence type="ECO:0000313" key="3">
    <source>
        <dbReference type="Proteomes" id="UP000245449"/>
    </source>
</evidence>
<accession>A0A2U1JIG7</accession>
<keyword evidence="1" id="KW-0812">Transmembrane</keyword>
<dbReference type="RefSeq" id="WP_116725205.1">
    <property type="nucleotide sequence ID" value="NZ_QCZI01000011.1"/>
</dbReference>
<organism evidence="2 3">
    <name type="scientific">Flavobacterium psychrotolerans</name>
    <dbReference type="NCBI Taxonomy" id="2169410"/>
    <lineage>
        <taxon>Bacteria</taxon>
        <taxon>Pseudomonadati</taxon>
        <taxon>Bacteroidota</taxon>
        <taxon>Flavobacteriia</taxon>
        <taxon>Flavobacteriales</taxon>
        <taxon>Flavobacteriaceae</taxon>
        <taxon>Flavobacterium</taxon>
    </lineage>
</organism>
<proteinExistence type="predicted"/>